<evidence type="ECO:0000256" key="3">
    <source>
        <dbReference type="ARBA" id="ARBA00022741"/>
    </source>
</evidence>
<keyword evidence="4 9" id="KW-0378">Hydrolase</keyword>
<evidence type="ECO:0000256" key="2">
    <source>
        <dbReference type="ARBA" id="ARBA00022490"/>
    </source>
</evidence>
<evidence type="ECO:0000313" key="12">
    <source>
        <dbReference type="Proteomes" id="UP000729913"/>
    </source>
</evidence>
<name>A0A8J5UP27_9HYME</name>
<dbReference type="InterPro" id="IPR004130">
    <property type="entry name" value="Gpn"/>
</dbReference>
<dbReference type="EC" id="3.6.5.-" evidence="9"/>
<comment type="similarity">
    <text evidence="1 9">Belongs to the GPN-loop GTPase family.</text>
</comment>
<comment type="caution">
    <text evidence="11">The sequence shown here is derived from an EMBL/GenBank/DDBJ whole genome shotgun (WGS) entry which is preliminary data.</text>
</comment>
<feature type="region of interest" description="Disordered" evidence="10">
    <location>
        <begin position="320"/>
        <end position="372"/>
    </location>
</feature>
<sequence length="372" mass="41679">MDAKASGIKDSAEKTAGMSGKKPTCIIVLGMAGSGKTTFVNSVVAHLYKTGTPYVINLDPACRDVPYPANIDIRDTVNYKEVMKQYRLGPNGAIVTTLNLFSTKFDKVIELIDKNSNEHEYVIIDTPGQIEVFTWSASGSIITETLASQFPTIVVYVMDAVRSHNPVTFMSNMLYACSILYKTKLPFVVVMNKIDIVDHSYAVEWMEDYEAFENALNSESSYMSNLTRSMALTLDEFYRDLKSCGVSAREHRGIDEFLNLVEDAVEEYKTIYKKEWDQMKIDKTDQIKKQEKLLEKAALNQAQSLITAVSQGADIISQVSIKAPGDDDSTDEEGEEVGKCDDEVEEEEFLSKFVKSHQQAQNDRQAKSKEHS</sequence>
<dbReference type="Proteomes" id="UP000729913">
    <property type="component" value="Unassembled WGS sequence"/>
</dbReference>
<keyword evidence="7" id="KW-0539">Nucleus</keyword>
<dbReference type="GO" id="GO:0005525">
    <property type="term" value="F:GTP binding"/>
    <property type="evidence" value="ECO:0007669"/>
    <property type="project" value="UniProtKB-KW"/>
</dbReference>
<evidence type="ECO:0000256" key="8">
    <source>
        <dbReference type="ARBA" id="ARBA00055682"/>
    </source>
</evidence>
<organism evidence="11 12">
    <name type="scientific">Cotesia typhae</name>
    <dbReference type="NCBI Taxonomy" id="2053667"/>
    <lineage>
        <taxon>Eukaryota</taxon>
        <taxon>Metazoa</taxon>
        <taxon>Ecdysozoa</taxon>
        <taxon>Arthropoda</taxon>
        <taxon>Hexapoda</taxon>
        <taxon>Insecta</taxon>
        <taxon>Pterygota</taxon>
        <taxon>Neoptera</taxon>
        <taxon>Endopterygota</taxon>
        <taxon>Hymenoptera</taxon>
        <taxon>Apocrita</taxon>
        <taxon>Ichneumonoidea</taxon>
        <taxon>Braconidae</taxon>
        <taxon>Microgastrinae</taxon>
        <taxon>Cotesia</taxon>
    </lineage>
</organism>
<feature type="compositionally biased region" description="Acidic residues" evidence="10">
    <location>
        <begin position="326"/>
        <end position="335"/>
    </location>
</feature>
<dbReference type="PANTHER" id="PTHR21231">
    <property type="entry name" value="XPA-BINDING PROTEIN 1-RELATED"/>
    <property type="match status" value="1"/>
</dbReference>
<comment type="subunit">
    <text evidence="9">Binds to RNA polymerase II.</text>
</comment>
<dbReference type="GO" id="GO:0005737">
    <property type="term" value="C:cytoplasm"/>
    <property type="evidence" value="ECO:0007669"/>
    <property type="project" value="UniProtKB-SubCell"/>
</dbReference>
<dbReference type="PANTHER" id="PTHR21231:SF8">
    <property type="entry name" value="GPN-LOOP GTPASE 1"/>
    <property type="match status" value="1"/>
</dbReference>
<dbReference type="InterPro" id="IPR030230">
    <property type="entry name" value="Gpn1/Npa3/XAB1"/>
</dbReference>
<evidence type="ECO:0000256" key="5">
    <source>
        <dbReference type="ARBA" id="ARBA00023054"/>
    </source>
</evidence>
<evidence type="ECO:0000256" key="7">
    <source>
        <dbReference type="ARBA" id="ARBA00023242"/>
    </source>
</evidence>
<reference evidence="11" key="2">
    <citation type="submission" date="2021-04" db="EMBL/GenBank/DDBJ databases">
        <title>Genome-wide patterns of bracovirus chromosomal integration into multiple host tissues during parasitism.</title>
        <authorList>
            <person name="Chebbi M.A.C."/>
        </authorList>
    </citation>
    <scope>NUCLEOTIDE SEQUENCE</scope>
    <source>
        <tissue evidence="11">Whole body</tissue>
    </source>
</reference>
<evidence type="ECO:0000256" key="4">
    <source>
        <dbReference type="ARBA" id="ARBA00022801"/>
    </source>
</evidence>
<dbReference type="GO" id="GO:0005634">
    <property type="term" value="C:nucleus"/>
    <property type="evidence" value="ECO:0007669"/>
    <property type="project" value="UniProtKB-SubCell"/>
</dbReference>
<evidence type="ECO:0000256" key="9">
    <source>
        <dbReference type="RuleBase" id="RU365059"/>
    </source>
</evidence>
<comment type="subcellular location">
    <subcellularLocation>
        <location evidence="9">Cytoplasm</location>
    </subcellularLocation>
    <subcellularLocation>
        <location evidence="9">Nucleus</location>
    </subcellularLocation>
</comment>
<evidence type="ECO:0000256" key="6">
    <source>
        <dbReference type="ARBA" id="ARBA00023134"/>
    </source>
</evidence>
<dbReference type="AlphaFoldDB" id="A0A8J5UP27"/>
<evidence type="ECO:0000256" key="10">
    <source>
        <dbReference type="SAM" id="MobiDB-lite"/>
    </source>
</evidence>
<proteinExistence type="inferred from homology"/>
<reference evidence="11" key="1">
    <citation type="submission" date="2020-03" db="EMBL/GenBank/DDBJ databases">
        <authorList>
            <person name="Chebbi M.A."/>
            <person name="Drezen J.M."/>
        </authorList>
    </citation>
    <scope>NUCLEOTIDE SEQUENCE</scope>
    <source>
        <tissue evidence="11">Whole body</tissue>
    </source>
</reference>
<comment type="function">
    <text evidence="8 9">Small GTPase required for proper nuclear import of RNA polymerase II (RNAPII). May act at an RNAP assembly step prior to nuclear import.</text>
</comment>
<keyword evidence="3 9" id="KW-0547">Nucleotide-binding</keyword>
<keyword evidence="6 9" id="KW-0342">GTP-binding</keyword>
<dbReference type="OrthoDB" id="243313at2759"/>
<evidence type="ECO:0000256" key="1">
    <source>
        <dbReference type="ARBA" id="ARBA00005290"/>
    </source>
</evidence>
<gene>
    <name evidence="11" type="ORF">G9C98_007548</name>
</gene>
<dbReference type="GO" id="GO:0003924">
    <property type="term" value="F:GTPase activity"/>
    <property type="evidence" value="ECO:0007669"/>
    <property type="project" value="InterPro"/>
</dbReference>
<accession>A0A8J5UP27</accession>
<dbReference type="Pfam" id="PF03029">
    <property type="entry name" value="ATP_bind_1"/>
    <property type="match status" value="1"/>
</dbReference>
<dbReference type="CDD" id="cd17870">
    <property type="entry name" value="GPN1"/>
    <property type="match status" value="1"/>
</dbReference>
<keyword evidence="2 9" id="KW-0963">Cytoplasm</keyword>
<keyword evidence="12" id="KW-1185">Reference proteome</keyword>
<keyword evidence="5" id="KW-0175">Coiled coil</keyword>
<dbReference type="FunFam" id="3.40.50.300:FF:000888">
    <property type="entry name" value="GPN-loop GTPase 1"/>
    <property type="match status" value="1"/>
</dbReference>
<evidence type="ECO:0000313" key="11">
    <source>
        <dbReference type="EMBL" id="KAG8034472.1"/>
    </source>
</evidence>
<protein>
    <recommendedName>
        <fullName evidence="9">GPN-loop GTPase</fullName>
        <ecNumber evidence="9">3.6.5.-</ecNumber>
    </recommendedName>
</protein>
<dbReference type="EMBL" id="JAAOIC020000067">
    <property type="protein sequence ID" value="KAG8034472.1"/>
    <property type="molecule type" value="Genomic_DNA"/>
</dbReference>